<dbReference type="Proteomes" id="UP001345963">
    <property type="component" value="Unassembled WGS sequence"/>
</dbReference>
<evidence type="ECO:0000313" key="2">
    <source>
        <dbReference type="EMBL" id="MED6241109.1"/>
    </source>
</evidence>
<accession>A0ABU7ATX8</accession>
<proteinExistence type="predicted"/>
<evidence type="ECO:0000313" key="3">
    <source>
        <dbReference type="Proteomes" id="UP001345963"/>
    </source>
</evidence>
<organism evidence="2 3">
    <name type="scientific">Ataeniobius toweri</name>
    <dbReference type="NCBI Taxonomy" id="208326"/>
    <lineage>
        <taxon>Eukaryota</taxon>
        <taxon>Metazoa</taxon>
        <taxon>Chordata</taxon>
        <taxon>Craniata</taxon>
        <taxon>Vertebrata</taxon>
        <taxon>Euteleostomi</taxon>
        <taxon>Actinopterygii</taxon>
        <taxon>Neopterygii</taxon>
        <taxon>Teleostei</taxon>
        <taxon>Neoteleostei</taxon>
        <taxon>Acanthomorphata</taxon>
        <taxon>Ovalentaria</taxon>
        <taxon>Atherinomorphae</taxon>
        <taxon>Cyprinodontiformes</taxon>
        <taxon>Goodeidae</taxon>
        <taxon>Ataeniobius</taxon>
    </lineage>
</organism>
<evidence type="ECO:0000256" key="1">
    <source>
        <dbReference type="SAM" id="MobiDB-lite"/>
    </source>
</evidence>
<gene>
    <name evidence="2" type="ORF">ATANTOWER_028187</name>
</gene>
<sequence length="75" mass="9102">MRKLIYSKNFNTCREDNFKNIKGELMTLKNKHWGNHRLNPGVMGEQKKDKRTQGIKQKCKKLRGWLSTRIEERRR</sequence>
<comment type="caution">
    <text evidence="2">The sequence shown here is derived from an EMBL/GenBank/DDBJ whole genome shotgun (WGS) entry which is preliminary data.</text>
</comment>
<reference evidence="2 3" key="1">
    <citation type="submission" date="2021-07" db="EMBL/GenBank/DDBJ databases">
        <authorList>
            <person name="Palmer J.M."/>
        </authorList>
    </citation>
    <scope>NUCLEOTIDE SEQUENCE [LARGE SCALE GENOMIC DNA]</scope>
    <source>
        <strain evidence="2 3">AT_MEX2019</strain>
        <tissue evidence="2">Muscle</tissue>
    </source>
</reference>
<feature type="region of interest" description="Disordered" evidence="1">
    <location>
        <begin position="36"/>
        <end position="58"/>
    </location>
</feature>
<protein>
    <submittedName>
        <fullName evidence="2">Uncharacterized protein</fullName>
    </submittedName>
</protein>
<dbReference type="EMBL" id="JAHUTI010029574">
    <property type="protein sequence ID" value="MED6241109.1"/>
    <property type="molecule type" value="Genomic_DNA"/>
</dbReference>
<name>A0ABU7ATX8_9TELE</name>
<keyword evidence="3" id="KW-1185">Reference proteome</keyword>